<dbReference type="Proteomes" id="UP000247586">
    <property type="component" value="Chromosome"/>
</dbReference>
<accession>A0A2U9IU48</accession>
<dbReference type="SMART" id="SM00933">
    <property type="entry name" value="NurA"/>
    <property type="match status" value="1"/>
</dbReference>
<dbReference type="InterPro" id="IPR018977">
    <property type="entry name" value="NurA_domain"/>
</dbReference>
<evidence type="ECO:0000259" key="1">
    <source>
        <dbReference type="SMART" id="SM00933"/>
    </source>
</evidence>
<gene>
    <name evidence="2" type="ORF">DFR87_07620</name>
</gene>
<evidence type="ECO:0000313" key="2">
    <source>
        <dbReference type="EMBL" id="AWR99579.1"/>
    </source>
</evidence>
<reference evidence="3" key="3">
    <citation type="submission" date="2020-03" db="EMBL/GenBank/DDBJ databases">
        <title>Sequencing and Assembly of Multiple Reported Metal-Biooxidizing Members of the Extremely Thermoacidophilic Archaeal Family Sulfolobaceae.</title>
        <authorList>
            <person name="Counts J.A."/>
            <person name="Kelly R.M."/>
        </authorList>
    </citation>
    <scope>NUCLEOTIDE SEQUENCE [LARGE SCALE GENOMIC DNA]</scope>
    <source>
        <strain evidence="3">HO1-1</strain>
    </source>
</reference>
<dbReference type="GeneID" id="36835200"/>
<evidence type="ECO:0000313" key="3">
    <source>
        <dbReference type="Proteomes" id="UP000247586"/>
    </source>
</evidence>
<dbReference type="RefSeq" id="WP_110369261.1">
    <property type="nucleotide sequence ID" value="NZ_CP029287.2"/>
</dbReference>
<dbReference type="OrthoDB" id="34210at2157"/>
<name>A0A2U9IU48_9CREN</name>
<dbReference type="AlphaFoldDB" id="A0A2U9IU48"/>
<feature type="domain" description="NurA" evidence="1">
    <location>
        <begin position="26"/>
        <end position="205"/>
    </location>
</feature>
<sequence>MSVINESGVSSTTVRLKTENNYVFDLELAAVDGSLHEFFTDFGQMTYIVVSSVFFSLCEGKLEYRGSRIKEAIVEGKGEEVMRRMEYEEASSLNMLVLMDRKITMDLTLGMKIPPSTIAIVKDFDQMERKKVDQPDAPWLMLTEGSPRTGYVKLSNQGWVFRLETNLNMSPEQLLALLYSMSREPIPEALGYNYPLFLADKMAKYYRDKSKKALDFLSTKELSRYRTFRSLVEGRRRIWNTSP</sequence>
<dbReference type="EMBL" id="CP029287">
    <property type="protein sequence ID" value="AWR99579.1"/>
    <property type="molecule type" value="Genomic_DNA"/>
</dbReference>
<reference evidence="3" key="2">
    <citation type="submission" date="2020-03" db="EMBL/GenBank/DDBJ databases">
        <title>Complete Genome Sequences of Extremely Thermoacidophilic, Metal-Mobilizing Type-Strain Members of the Archaeal Family Sulfolobaceae: Acidianus brierleyi DSM-1651T, Acidianus sulfidivorans DSM-18786T, Metallosphaera hakonensis DSM-7519T, and Metallosphaera prunae DSM-10039T.</title>
        <authorList>
            <person name="Counts J.A."/>
            <person name="Kelly R.M."/>
        </authorList>
    </citation>
    <scope>NUCLEOTIDE SEQUENCE [LARGE SCALE GENOMIC DNA]</scope>
    <source>
        <strain evidence="3">HO1-1</strain>
    </source>
</reference>
<reference evidence="2 3" key="1">
    <citation type="submission" date="2018-05" db="EMBL/GenBank/DDBJ databases">
        <title>Complete Genome Sequences of Extremely Thermoacidophilic, Metal-Mobilizing Type-Strain Members of the Archaeal Family Sulfolobaceae: Acidianus brierleyi DSM-1651T, Acidianus sulfidivorans DSM-18786T, Metallosphaera hakonensis DSM-7519T, and Metallosphaera prunae DSM-10039T.</title>
        <authorList>
            <person name="Counts J.A."/>
            <person name="Kelly R.M."/>
        </authorList>
    </citation>
    <scope>NUCLEOTIDE SEQUENCE [LARGE SCALE GENOMIC DNA]</scope>
    <source>
        <strain evidence="2 3">HO1-1</strain>
    </source>
</reference>
<dbReference type="Pfam" id="PF09376">
    <property type="entry name" value="NurA"/>
    <property type="match status" value="1"/>
</dbReference>
<proteinExistence type="predicted"/>
<dbReference type="STRING" id="1293036.GCA_001315825_00201"/>
<organism evidence="2 3">
    <name type="scientific">Metallosphaera hakonensis JCM 8857 = DSM 7519</name>
    <dbReference type="NCBI Taxonomy" id="1293036"/>
    <lineage>
        <taxon>Archaea</taxon>
        <taxon>Thermoproteota</taxon>
        <taxon>Thermoprotei</taxon>
        <taxon>Sulfolobales</taxon>
        <taxon>Sulfolobaceae</taxon>
        <taxon>Metallosphaera</taxon>
    </lineage>
</organism>
<keyword evidence="3" id="KW-1185">Reference proteome</keyword>
<dbReference type="KEGG" id="mhk:DFR87_07620"/>
<protein>
    <recommendedName>
        <fullName evidence="1">NurA domain-containing protein</fullName>
    </recommendedName>
</protein>